<accession>A0A936YPF7</accession>
<evidence type="ECO:0000259" key="5">
    <source>
        <dbReference type="Pfam" id="PF00496"/>
    </source>
</evidence>
<sequence length="552" mass="59579">MPAKFSALDLLRRRLTANENHLVDGLLAGRVSRREFLRHGSLLGLSVPMMGGISAAVGLSVAPQRAFSQPAGGTVRYGQIVPGGTMNPLTVADAAGVTVMSQYGETLVLSDADLKIKPLLAESWKPNDDGTVWTFKLRQGVKFHNGEAMTADDVVATFDRLCDPANASNALSVFAGLLSKGGTRKVDEHTVEFHLEQANGNFPYAVSTDNYNAIIVPAAMPASGDETMIGTGPFRLETYTPKVGASFVRNPDYWGAPALPDRVEANFFDDYQPQIFALQAGQIDVIQQLPVLLSTGLINDPNAAILNTPSSIHHQVHMKVDRGLFKDKRVRRAIALCIDRPTLVNGLLQGRGQIGNDNPFMPTYPSTGQNVPQRQKNIAEAKQLMEAAGMSAGFEATLTTEKYLEIPEYAVLIQNAVKEINGNISLNIMDQGAYYGDSVPSKSPWLDCEMGITDYGHRGVPNVVLQASLSSTGTWNAASFKNAEYDTLVAGYVRALDLEAQREASGKIQSLLLDESPILFGYFQDMLSATSKTVSGVTLTAMGHLFLAQAKV</sequence>
<evidence type="ECO:0000313" key="7">
    <source>
        <dbReference type="Proteomes" id="UP000633219"/>
    </source>
</evidence>
<evidence type="ECO:0000256" key="3">
    <source>
        <dbReference type="ARBA" id="ARBA00022448"/>
    </source>
</evidence>
<name>A0A936YPF7_9HYPH</name>
<dbReference type="GO" id="GO:0043190">
    <property type="term" value="C:ATP-binding cassette (ABC) transporter complex"/>
    <property type="evidence" value="ECO:0007669"/>
    <property type="project" value="InterPro"/>
</dbReference>
<dbReference type="EMBL" id="JAEQNC010000012">
    <property type="protein sequence ID" value="MBL0374275.1"/>
    <property type="molecule type" value="Genomic_DNA"/>
</dbReference>
<keyword evidence="4" id="KW-0732">Signal</keyword>
<dbReference type="Proteomes" id="UP000633219">
    <property type="component" value="Unassembled WGS sequence"/>
</dbReference>
<dbReference type="PIRSF" id="PIRSF002741">
    <property type="entry name" value="MppA"/>
    <property type="match status" value="1"/>
</dbReference>
<dbReference type="Gene3D" id="3.90.76.10">
    <property type="entry name" value="Dipeptide-binding Protein, Domain 1"/>
    <property type="match status" value="1"/>
</dbReference>
<keyword evidence="7" id="KW-1185">Reference proteome</keyword>
<dbReference type="InterPro" id="IPR000914">
    <property type="entry name" value="SBP_5_dom"/>
</dbReference>
<comment type="similarity">
    <text evidence="2">Belongs to the bacterial solute-binding protein 5 family.</text>
</comment>
<evidence type="ECO:0000256" key="4">
    <source>
        <dbReference type="ARBA" id="ARBA00022729"/>
    </source>
</evidence>
<evidence type="ECO:0000313" key="6">
    <source>
        <dbReference type="EMBL" id="MBL0374275.1"/>
    </source>
</evidence>
<dbReference type="GO" id="GO:1904680">
    <property type="term" value="F:peptide transmembrane transporter activity"/>
    <property type="evidence" value="ECO:0007669"/>
    <property type="project" value="TreeGrafter"/>
</dbReference>
<reference evidence="6" key="1">
    <citation type="submission" date="2021-01" db="EMBL/GenBank/DDBJ databases">
        <title>Rhizobium sp. strain KVB221 16S ribosomal RNA gene Genome sequencing and assembly.</title>
        <authorList>
            <person name="Kang M."/>
        </authorList>
    </citation>
    <scope>NUCLEOTIDE SEQUENCE</scope>
    <source>
        <strain evidence="6">KVB221</strain>
    </source>
</reference>
<dbReference type="InterPro" id="IPR030678">
    <property type="entry name" value="Peptide/Ni-bd"/>
</dbReference>
<gene>
    <name evidence="6" type="ORF">JJB09_19810</name>
</gene>
<evidence type="ECO:0000256" key="2">
    <source>
        <dbReference type="ARBA" id="ARBA00005695"/>
    </source>
</evidence>
<dbReference type="PANTHER" id="PTHR30290:SF10">
    <property type="entry name" value="PERIPLASMIC OLIGOPEPTIDE-BINDING PROTEIN-RELATED"/>
    <property type="match status" value="1"/>
</dbReference>
<keyword evidence="3" id="KW-0813">Transport</keyword>
<organism evidence="6 7">
    <name type="scientific">Rhizobium setariae</name>
    <dbReference type="NCBI Taxonomy" id="2801340"/>
    <lineage>
        <taxon>Bacteria</taxon>
        <taxon>Pseudomonadati</taxon>
        <taxon>Pseudomonadota</taxon>
        <taxon>Alphaproteobacteria</taxon>
        <taxon>Hyphomicrobiales</taxon>
        <taxon>Rhizobiaceae</taxon>
        <taxon>Rhizobium/Agrobacterium group</taxon>
        <taxon>Rhizobium</taxon>
    </lineage>
</organism>
<dbReference type="Gene3D" id="3.10.105.10">
    <property type="entry name" value="Dipeptide-binding Protein, Domain 3"/>
    <property type="match status" value="1"/>
</dbReference>
<comment type="subcellular location">
    <subcellularLocation>
        <location evidence="1">Periplasm</location>
    </subcellularLocation>
</comment>
<dbReference type="Gene3D" id="3.40.190.10">
    <property type="entry name" value="Periplasmic binding protein-like II"/>
    <property type="match status" value="1"/>
</dbReference>
<feature type="domain" description="Solute-binding protein family 5" evidence="5">
    <location>
        <begin position="115"/>
        <end position="435"/>
    </location>
</feature>
<dbReference type="GO" id="GO:0015833">
    <property type="term" value="P:peptide transport"/>
    <property type="evidence" value="ECO:0007669"/>
    <property type="project" value="TreeGrafter"/>
</dbReference>
<dbReference type="Pfam" id="PF00496">
    <property type="entry name" value="SBP_bac_5"/>
    <property type="match status" value="1"/>
</dbReference>
<dbReference type="CDD" id="cd08503">
    <property type="entry name" value="PBP2_NikA_DppA_OppA_like_17"/>
    <property type="match status" value="1"/>
</dbReference>
<protein>
    <submittedName>
        <fullName evidence="6">ABC transporter substrate-binding protein</fullName>
    </submittedName>
</protein>
<evidence type="ECO:0000256" key="1">
    <source>
        <dbReference type="ARBA" id="ARBA00004418"/>
    </source>
</evidence>
<dbReference type="GO" id="GO:0030288">
    <property type="term" value="C:outer membrane-bounded periplasmic space"/>
    <property type="evidence" value="ECO:0007669"/>
    <property type="project" value="UniProtKB-ARBA"/>
</dbReference>
<dbReference type="RefSeq" id="WP_201662600.1">
    <property type="nucleotide sequence ID" value="NZ_JAEQNC010000012.1"/>
</dbReference>
<dbReference type="AlphaFoldDB" id="A0A936YPF7"/>
<dbReference type="InterPro" id="IPR039424">
    <property type="entry name" value="SBP_5"/>
</dbReference>
<dbReference type="SUPFAM" id="SSF53850">
    <property type="entry name" value="Periplasmic binding protein-like II"/>
    <property type="match status" value="1"/>
</dbReference>
<comment type="caution">
    <text evidence="6">The sequence shown here is derived from an EMBL/GenBank/DDBJ whole genome shotgun (WGS) entry which is preliminary data.</text>
</comment>
<dbReference type="PANTHER" id="PTHR30290">
    <property type="entry name" value="PERIPLASMIC BINDING COMPONENT OF ABC TRANSPORTER"/>
    <property type="match status" value="1"/>
</dbReference>
<proteinExistence type="inferred from homology"/>